<dbReference type="Pfam" id="PF13193">
    <property type="entry name" value="AMP-binding_C"/>
    <property type="match status" value="1"/>
</dbReference>
<name>A0A084IL38_SALHC</name>
<keyword evidence="9" id="KW-1185">Reference proteome</keyword>
<evidence type="ECO:0000256" key="1">
    <source>
        <dbReference type="ARBA" id="ARBA00006432"/>
    </source>
</evidence>
<dbReference type="EMBL" id="APNK01000013">
    <property type="protein sequence ID" value="KEZ77422.1"/>
    <property type="molecule type" value="Genomic_DNA"/>
</dbReference>
<dbReference type="GO" id="GO:0030729">
    <property type="term" value="F:acetoacetate-CoA ligase activity"/>
    <property type="evidence" value="ECO:0007669"/>
    <property type="project" value="UniProtKB-EC"/>
</dbReference>
<evidence type="ECO:0000256" key="3">
    <source>
        <dbReference type="ARBA" id="ARBA00022741"/>
    </source>
</evidence>
<dbReference type="STRING" id="1304275.C41B8_10348"/>
<evidence type="ECO:0000259" key="6">
    <source>
        <dbReference type="Pfam" id="PF13193"/>
    </source>
</evidence>
<feature type="domain" description="AMP-dependent synthetase/ligase" evidence="5">
    <location>
        <begin position="102"/>
        <end position="482"/>
    </location>
</feature>
<dbReference type="PROSITE" id="PS00455">
    <property type="entry name" value="AMP_BINDING"/>
    <property type="match status" value="1"/>
</dbReference>
<dbReference type="Pfam" id="PF00501">
    <property type="entry name" value="AMP-binding"/>
    <property type="match status" value="1"/>
</dbReference>
<evidence type="ECO:0000259" key="7">
    <source>
        <dbReference type="Pfam" id="PF16177"/>
    </source>
</evidence>
<dbReference type="InterPro" id="IPR032387">
    <property type="entry name" value="ACAS_N"/>
</dbReference>
<feature type="domain" description="AMP-binding enzyme C-terminal" evidence="6">
    <location>
        <begin position="554"/>
        <end position="623"/>
    </location>
</feature>
<accession>A0A084IL38</accession>
<dbReference type="eggNOG" id="COG0365">
    <property type="taxonomic scope" value="Bacteria"/>
</dbReference>
<sequence length="662" mass="71836">MSVDAEHPIVFQPSQDAIEHSRLADYVRWLARRDGMPRFAVDDYAGLHAWSIAEPASFWASLWDYFGIVGDRGEGDVLDTLEMPGARWFTGARLNFAENLLREAIAGDPDRTAITALSEARAPITLSYGELYRQVGAFEAFLRACGVRAGDRVAGVVAHTHEPIVALLACASLGAIWSSASPDFGVSGIVDRFAQIEPRVLVTVDGYSYGGKIFDRADRIVELRERIPSIEHVVVTDNTGRGQALPDDADVTRWDDALAAYAGAEPSFDRGAFDRPVYILFSSGTTGVPKCIVHGAGGALIQHVKEQVLHGDLGRDDVFFYFTTCGWMMWNWHVSGLFTGAELITYDGNPGFPDLNMLWAMAATRGVTHFGTSAKWLGACRNAGLAPGGRHDLSALRVIFSTGSPLLDADYDWVYAEVKPDVLLGSISGGTDIVACFVGSCPTLQVRRGEIQCRLLGVAAEAYNEAGEAVIDECGELVCTQPIPSMPVAFWNDPDGARYRAAYFERFPGVWAHGDFIAFSQSGGAVIYGRSDATLNVGGVRIGTAEIYRQIEPMPEIADCLVAAQATGEDDRIVMLVVPAEGHVVDDALRDAIRRRLREQASPRHVPKLIVGVEALPYTRSGKKVEVAVARLLNGREVEQSSAIANPESLVAIAEHPELRRS</sequence>
<dbReference type="RefSeq" id="WP_037337582.1">
    <property type="nucleotide sequence ID" value="NZ_APNK01000013.1"/>
</dbReference>
<dbReference type="NCBIfam" id="TIGR01217">
    <property type="entry name" value="ac_ac_CoA_syn"/>
    <property type="match status" value="1"/>
</dbReference>
<dbReference type="NCBIfam" id="NF002937">
    <property type="entry name" value="PRK03584.1"/>
    <property type="match status" value="1"/>
</dbReference>
<dbReference type="Pfam" id="PF16177">
    <property type="entry name" value="ACAS_N"/>
    <property type="match status" value="1"/>
</dbReference>
<keyword evidence="2 8" id="KW-0436">Ligase</keyword>
<evidence type="ECO:0000259" key="5">
    <source>
        <dbReference type="Pfam" id="PF00501"/>
    </source>
</evidence>
<dbReference type="PATRIC" id="fig|1304275.5.peg.2109"/>
<dbReference type="InterPro" id="IPR005914">
    <property type="entry name" value="Acac_CoA_synth"/>
</dbReference>
<dbReference type="EC" id="6.2.1.16" evidence="8"/>
<dbReference type="InterPro" id="IPR025110">
    <property type="entry name" value="AMP-bd_C"/>
</dbReference>
<dbReference type="Gene3D" id="3.30.300.30">
    <property type="match status" value="1"/>
</dbReference>
<dbReference type="InterPro" id="IPR042099">
    <property type="entry name" value="ANL_N_sf"/>
</dbReference>
<comment type="caution">
    <text evidence="8">The sequence shown here is derived from an EMBL/GenBank/DDBJ whole genome shotgun (WGS) entry which is preliminary data.</text>
</comment>
<dbReference type="Proteomes" id="UP000028302">
    <property type="component" value="Unassembled WGS sequence"/>
</dbReference>
<dbReference type="AlphaFoldDB" id="A0A084IL38"/>
<comment type="similarity">
    <text evidence="1">Belongs to the ATP-dependent AMP-binding enzyme family.</text>
</comment>
<dbReference type="InterPro" id="IPR020845">
    <property type="entry name" value="AMP-binding_CS"/>
</dbReference>
<protein>
    <submittedName>
        <fullName evidence="8">Acetoacetyl-CoA synthetase</fullName>
        <ecNumber evidence="8">6.2.1.16</ecNumber>
    </submittedName>
</protein>
<evidence type="ECO:0000256" key="2">
    <source>
        <dbReference type="ARBA" id="ARBA00022598"/>
    </source>
</evidence>
<dbReference type="InterPro" id="IPR045851">
    <property type="entry name" value="AMP-bd_C_sf"/>
</dbReference>
<reference evidence="8 9" key="1">
    <citation type="submission" date="2013-03" db="EMBL/GenBank/DDBJ databases">
        <title>Salinisphaera hydrothermalis C41B8 Genome Sequencing.</title>
        <authorList>
            <person name="Li C."/>
            <person name="Lai Q."/>
            <person name="Shao Z."/>
        </authorList>
    </citation>
    <scope>NUCLEOTIDE SEQUENCE [LARGE SCALE GENOMIC DNA]</scope>
    <source>
        <strain evidence="8 9">C41B8</strain>
    </source>
</reference>
<dbReference type="PANTHER" id="PTHR42921:SF1">
    <property type="entry name" value="ACETOACETYL-COA SYNTHETASE"/>
    <property type="match status" value="1"/>
</dbReference>
<feature type="domain" description="Acetyl-coenzyme A synthetase N-terminal" evidence="7">
    <location>
        <begin position="44"/>
        <end position="99"/>
    </location>
</feature>
<gene>
    <name evidence="8" type="ORF">C41B8_10348</name>
</gene>
<evidence type="ECO:0000313" key="8">
    <source>
        <dbReference type="EMBL" id="KEZ77422.1"/>
    </source>
</evidence>
<keyword evidence="4" id="KW-0067">ATP-binding</keyword>
<proteinExistence type="inferred from homology"/>
<keyword evidence="3" id="KW-0547">Nucleotide-binding</keyword>
<evidence type="ECO:0000313" key="9">
    <source>
        <dbReference type="Proteomes" id="UP000028302"/>
    </source>
</evidence>
<dbReference type="OrthoDB" id="9803968at2"/>
<dbReference type="GO" id="GO:0005524">
    <property type="term" value="F:ATP binding"/>
    <property type="evidence" value="ECO:0007669"/>
    <property type="project" value="UniProtKB-KW"/>
</dbReference>
<dbReference type="PANTHER" id="PTHR42921">
    <property type="entry name" value="ACETOACETYL-COA SYNTHETASE"/>
    <property type="match status" value="1"/>
</dbReference>
<dbReference type="GO" id="GO:0006629">
    <property type="term" value="P:lipid metabolic process"/>
    <property type="evidence" value="ECO:0007669"/>
    <property type="project" value="InterPro"/>
</dbReference>
<dbReference type="SUPFAM" id="SSF56801">
    <property type="entry name" value="Acetyl-CoA synthetase-like"/>
    <property type="match status" value="1"/>
</dbReference>
<evidence type="ECO:0000256" key="4">
    <source>
        <dbReference type="ARBA" id="ARBA00022840"/>
    </source>
</evidence>
<dbReference type="Gene3D" id="3.40.50.12780">
    <property type="entry name" value="N-terminal domain of ligase-like"/>
    <property type="match status" value="1"/>
</dbReference>
<organism evidence="8 9">
    <name type="scientific">Salinisphaera hydrothermalis (strain C41B8)</name>
    <dbReference type="NCBI Taxonomy" id="1304275"/>
    <lineage>
        <taxon>Bacteria</taxon>
        <taxon>Pseudomonadati</taxon>
        <taxon>Pseudomonadota</taxon>
        <taxon>Gammaproteobacteria</taxon>
        <taxon>Salinisphaerales</taxon>
        <taxon>Salinisphaeraceae</taxon>
        <taxon>Salinisphaera</taxon>
    </lineage>
</organism>
<dbReference type="InterPro" id="IPR000873">
    <property type="entry name" value="AMP-dep_synth/lig_dom"/>
</dbReference>